<dbReference type="GO" id="GO:0002098">
    <property type="term" value="P:tRNA wobble uridine modification"/>
    <property type="evidence" value="ECO:0007669"/>
    <property type="project" value="TreeGrafter"/>
</dbReference>
<dbReference type="PANTHER" id="PTHR42714:SF6">
    <property type="entry name" value="TRANSLATION INITIATION FACTOR IF-2"/>
    <property type="match status" value="1"/>
</dbReference>
<dbReference type="GO" id="GO:0005737">
    <property type="term" value="C:cytoplasm"/>
    <property type="evidence" value="ECO:0007669"/>
    <property type="project" value="TreeGrafter"/>
</dbReference>
<protein>
    <submittedName>
        <fullName evidence="4">Hydrogenase maturation GTPase HydF</fullName>
    </submittedName>
</protein>
<dbReference type="NCBIfam" id="TIGR03918">
    <property type="entry name" value="GTP_HydF"/>
    <property type="match status" value="1"/>
</dbReference>
<reference evidence="4 5" key="1">
    <citation type="submission" date="2011-10" db="EMBL/GenBank/DDBJ databases">
        <title>The Noncontiguous Finished genome of Thermanaerovibrio velox DSM 12556.</title>
        <authorList>
            <consortium name="US DOE Joint Genome Institute (JGI-PGF)"/>
            <person name="Lucas S."/>
            <person name="Copeland A."/>
            <person name="Lapidus A."/>
            <person name="Glavina del Rio T."/>
            <person name="Dalin E."/>
            <person name="Tice H."/>
            <person name="Bruce D."/>
            <person name="Goodwin L."/>
            <person name="Pitluck S."/>
            <person name="Peters L."/>
            <person name="Mikhailova N."/>
            <person name="Teshima H."/>
            <person name="Kyrpides N."/>
            <person name="Mavromatis K."/>
            <person name="Ivanova N."/>
            <person name="Markowitz V."/>
            <person name="Cheng J.-F."/>
            <person name="Hugenholtz P."/>
            <person name="Woyke T."/>
            <person name="Wu D."/>
            <person name="Spring S."/>
            <person name="Brambilla E.-M."/>
            <person name="Klenk H.-P."/>
            <person name="Eisen J.A."/>
        </authorList>
    </citation>
    <scope>NUCLEOTIDE SEQUENCE [LARGE SCALE GENOMIC DNA]</scope>
    <source>
        <strain evidence="4 5">DSM 12556</strain>
    </source>
</reference>
<dbReference type="SUPFAM" id="SSF52540">
    <property type="entry name" value="P-loop containing nucleoside triphosphate hydrolases"/>
    <property type="match status" value="1"/>
</dbReference>
<organism evidence="4 5">
    <name type="scientific">Thermanaerovibrio velox DSM 12556</name>
    <dbReference type="NCBI Taxonomy" id="926567"/>
    <lineage>
        <taxon>Bacteria</taxon>
        <taxon>Thermotogati</taxon>
        <taxon>Synergistota</taxon>
        <taxon>Synergistia</taxon>
        <taxon>Synergistales</taxon>
        <taxon>Synergistaceae</taxon>
        <taxon>Thermanaerovibrio</taxon>
    </lineage>
</organism>
<keyword evidence="5" id="KW-1185">Reference proteome</keyword>
<feature type="domain" description="G" evidence="1">
    <location>
        <begin position="11"/>
        <end position="126"/>
    </location>
</feature>
<dbReference type="RefSeq" id="WP_006584332.1">
    <property type="nucleotide sequence ID" value="NZ_CM001377.1"/>
</dbReference>
<dbReference type="eggNOG" id="COG0486">
    <property type="taxonomic scope" value="Bacteria"/>
</dbReference>
<dbReference type="Gene3D" id="3.40.50.11410">
    <property type="match status" value="1"/>
</dbReference>
<evidence type="ECO:0000313" key="5">
    <source>
        <dbReference type="Proteomes" id="UP000005730"/>
    </source>
</evidence>
<dbReference type="STRING" id="926567.TheveDRAFT_1720"/>
<dbReference type="InterPro" id="IPR040644">
    <property type="entry name" value="HydF_tetramer"/>
</dbReference>
<evidence type="ECO:0000259" key="2">
    <source>
        <dbReference type="Pfam" id="PF18128"/>
    </source>
</evidence>
<accession>H0UQS3</accession>
<dbReference type="Pfam" id="PF18133">
    <property type="entry name" value="HydF_tetramer"/>
    <property type="match status" value="1"/>
</dbReference>
<dbReference type="InterPro" id="IPR041606">
    <property type="entry name" value="HydF_dimer"/>
</dbReference>
<dbReference type="GO" id="GO:0030488">
    <property type="term" value="P:tRNA methylation"/>
    <property type="evidence" value="ECO:0007669"/>
    <property type="project" value="TreeGrafter"/>
</dbReference>
<dbReference type="InterPro" id="IPR023873">
    <property type="entry name" value="FeFe-hyd_GTPase_HydF"/>
</dbReference>
<evidence type="ECO:0000313" key="4">
    <source>
        <dbReference type="EMBL" id="EHM10838.1"/>
    </source>
</evidence>
<sequence length="402" mass="43401">MLDTPKANRLHIAIFGRRNAGKSSLINALTGQDAALVSPMPGTTTDPVFKAMELLPIGPVVFIDTAGIDDQGELGELRVERTLRVMDRTDLALLVVSPPAGDLSMEREWLEGLKGRGIPVVGVCNKVDVGGMDLGGLEGELGIRFVPVSARTGEGIEFLKEAIQEAVPEGWERDTIVGDLLSPGQVVLLVAPQDIQAPKGRLILPQVQVMRDLLDHRCVGVMATAGELGVSLEFFRRGGGYPDLVITDSQVFHIVKEKLPPEVPLTSFSILMARYKGDLKTLVDGARAVMSLKDGDRVLIAEACTHHPLKGDIGREKLPQVIREMSGAELGFDVVAGNDFPRELRGYSLVVHCGGCMLNRKHMMSRIMRARSHGVPMTNYGVLLALRSGILDRAVGMLLPSG</sequence>
<dbReference type="InterPro" id="IPR006073">
    <property type="entry name" value="GTP-bd"/>
</dbReference>
<dbReference type="EMBL" id="CM001377">
    <property type="protein sequence ID" value="EHM10838.1"/>
    <property type="molecule type" value="Genomic_DNA"/>
</dbReference>
<dbReference type="HOGENOM" id="CLU_042017_0_0_0"/>
<dbReference type="Pfam" id="PF01926">
    <property type="entry name" value="MMR_HSR1"/>
    <property type="match status" value="1"/>
</dbReference>
<gene>
    <name evidence="4" type="ORF">TheveDRAFT_1720</name>
</gene>
<evidence type="ECO:0000259" key="3">
    <source>
        <dbReference type="Pfam" id="PF18133"/>
    </source>
</evidence>
<dbReference type="GO" id="GO:0005525">
    <property type="term" value="F:GTP binding"/>
    <property type="evidence" value="ECO:0007669"/>
    <property type="project" value="InterPro"/>
</dbReference>
<dbReference type="Gene3D" id="3.40.50.300">
    <property type="entry name" value="P-loop containing nucleotide triphosphate hydrolases"/>
    <property type="match status" value="1"/>
</dbReference>
<dbReference type="AlphaFoldDB" id="H0UQS3"/>
<name>H0UQS3_9BACT</name>
<dbReference type="CDD" id="cd00880">
    <property type="entry name" value="Era_like"/>
    <property type="match status" value="1"/>
</dbReference>
<dbReference type="Gene3D" id="3.40.50.11420">
    <property type="match status" value="1"/>
</dbReference>
<evidence type="ECO:0000259" key="1">
    <source>
        <dbReference type="Pfam" id="PF01926"/>
    </source>
</evidence>
<dbReference type="PANTHER" id="PTHR42714">
    <property type="entry name" value="TRNA MODIFICATION GTPASE GTPBP3"/>
    <property type="match status" value="1"/>
</dbReference>
<feature type="domain" description="Hydrogen maturase F tetramerization" evidence="3">
    <location>
        <begin position="281"/>
        <end position="395"/>
    </location>
</feature>
<dbReference type="InterPro" id="IPR005225">
    <property type="entry name" value="Small_GTP-bd"/>
</dbReference>
<dbReference type="NCBIfam" id="TIGR00231">
    <property type="entry name" value="small_GTP"/>
    <property type="match status" value="1"/>
</dbReference>
<proteinExistence type="predicted"/>
<feature type="domain" description="Hydrogen maturase F dimerization" evidence="2">
    <location>
        <begin position="176"/>
        <end position="277"/>
    </location>
</feature>
<dbReference type="Pfam" id="PF18128">
    <property type="entry name" value="HydF_dimer"/>
    <property type="match status" value="1"/>
</dbReference>
<dbReference type="InterPro" id="IPR027417">
    <property type="entry name" value="P-loop_NTPase"/>
</dbReference>
<dbReference type="Proteomes" id="UP000005730">
    <property type="component" value="Chromosome"/>
</dbReference>